<reference evidence="5" key="1">
    <citation type="submission" date="2017-07" db="EMBL/GenBank/DDBJ databases">
        <title>Taro Niue Genome Assembly and Annotation.</title>
        <authorList>
            <person name="Atibalentja N."/>
            <person name="Keating K."/>
            <person name="Fields C.J."/>
        </authorList>
    </citation>
    <scope>NUCLEOTIDE SEQUENCE</scope>
    <source>
        <strain evidence="5">Niue_2</strain>
        <tissue evidence="5">Leaf</tissue>
    </source>
</reference>
<evidence type="ECO:0000313" key="6">
    <source>
        <dbReference type="Proteomes" id="UP000652761"/>
    </source>
</evidence>
<dbReference type="PANTHER" id="PTHR46033:SF8">
    <property type="entry name" value="PROTEIN MAINTENANCE OF MERISTEMS-LIKE"/>
    <property type="match status" value="1"/>
</dbReference>
<evidence type="ECO:0000256" key="1">
    <source>
        <dbReference type="SAM" id="Coils"/>
    </source>
</evidence>
<dbReference type="AlphaFoldDB" id="A0A843WPM6"/>
<accession>A0A843WPM6</accession>
<dbReference type="Pfam" id="PF10536">
    <property type="entry name" value="PMD"/>
    <property type="match status" value="1"/>
</dbReference>
<evidence type="ECO:0000256" key="2">
    <source>
        <dbReference type="SAM" id="MobiDB-lite"/>
    </source>
</evidence>
<comment type="caution">
    <text evidence="5">The sequence shown here is derived from an EMBL/GenBank/DDBJ whole genome shotgun (WGS) entry which is preliminary data.</text>
</comment>
<keyword evidence="6" id="KW-1185">Reference proteome</keyword>
<dbReference type="PANTHER" id="PTHR46033">
    <property type="entry name" value="PROTEIN MAIN-LIKE 2"/>
    <property type="match status" value="1"/>
</dbReference>
<feature type="coiled-coil region" evidence="1">
    <location>
        <begin position="385"/>
        <end position="454"/>
    </location>
</feature>
<keyword evidence="1" id="KW-0175">Coiled coil</keyword>
<proteinExistence type="predicted"/>
<name>A0A843WPM6_COLES</name>
<dbReference type="Proteomes" id="UP000652761">
    <property type="component" value="Unassembled WGS sequence"/>
</dbReference>
<feature type="compositionally biased region" description="Basic and acidic residues" evidence="2">
    <location>
        <begin position="526"/>
        <end position="535"/>
    </location>
</feature>
<evidence type="ECO:0000256" key="3">
    <source>
        <dbReference type="SAM" id="SignalP"/>
    </source>
</evidence>
<feature type="domain" description="Aminotransferase-like plant mobile" evidence="4">
    <location>
        <begin position="34"/>
        <end position="201"/>
    </location>
</feature>
<feature type="signal peptide" evidence="3">
    <location>
        <begin position="1"/>
        <end position="27"/>
    </location>
</feature>
<dbReference type="InterPro" id="IPR044824">
    <property type="entry name" value="MAIN-like"/>
</dbReference>
<evidence type="ECO:0000259" key="4">
    <source>
        <dbReference type="Pfam" id="PF10536"/>
    </source>
</evidence>
<organism evidence="5 6">
    <name type="scientific">Colocasia esculenta</name>
    <name type="common">Wild taro</name>
    <name type="synonym">Arum esculentum</name>
    <dbReference type="NCBI Taxonomy" id="4460"/>
    <lineage>
        <taxon>Eukaryota</taxon>
        <taxon>Viridiplantae</taxon>
        <taxon>Streptophyta</taxon>
        <taxon>Embryophyta</taxon>
        <taxon>Tracheophyta</taxon>
        <taxon>Spermatophyta</taxon>
        <taxon>Magnoliopsida</taxon>
        <taxon>Liliopsida</taxon>
        <taxon>Araceae</taxon>
        <taxon>Aroideae</taxon>
        <taxon>Colocasieae</taxon>
        <taxon>Colocasia</taxon>
    </lineage>
</organism>
<dbReference type="EMBL" id="NMUH01004412">
    <property type="protein sequence ID" value="MQM09576.1"/>
    <property type="molecule type" value="Genomic_DNA"/>
</dbReference>
<dbReference type="InterPro" id="IPR019557">
    <property type="entry name" value="AminoTfrase-like_pln_mobile"/>
</dbReference>
<feature type="compositionally biased region" description="Low complexity" evidence="2">
    <location>
        <begin position="502"/>
        <end position="516"/>
    </location>
</feature>
<evidence type="ECO:0000313" key="5">
    <source>
        <dbReference type="EMBL" id="MQM09576.1"/>
    </source>
</evidence>
<gene>
    <name evidence="5" type="ORF">Taro_042450</name>
</gene>
<dbReference type="GO" id="GO:0010073">
    <property type="term" value="P:meristem maintenance"/>
    <property type="evidence" value="ECO:0007669"/>
    <property type="project" value="InterPro"/>
</dbReference>
<feature type="chain" id="PRO_5032578232" description="Aminotransferase-like plant mobile domain-containing protein" evidence="3">
    <location>
        <begin position="28"/>
        <end position="535"/>
    </location>
</feature>
<sequence length="535" mass="60609">MLQGEMRARVSWVVVLAVFLAFPPFHRERVEEMGFSRVFRIERIRADSALTQALRSMWDAEATTFVFPWGHMIPSLEDVSGIIGLRIYGRPVSGYTYPCYHDLAERLLELPVERRSSLVPRVPLQESLGLFDVGKVAGESEDEHLDRLTRVSRRELASEPGAQADLDLRRFLVLFLGRLFFATRGDAVHCRFLPLLEDLGEVWAYLHLPALGRGDLARPGLVPIAHRWDSRRDSRHFGDQLERLQEAIDCYPYLDVVWQPYLGDGDEGQPWLVQARPYFGRSVWLHAFNLVLPLHLYLSQRSLGLRQSVLEFPIDNLERRGKAVKLDATTDDAYLQAYALKYGGKVYKSARHQVDVTGEIASLRALLYSAVQDQEATQRQTAELLAGAVLRAEEAQRHLEERERDLQFTTEHAMDLQGQKDQLQGEVRATQSERDQLCIRAEAAEAQVAEATKELAALWMQRPPGDQEEVTRLRAELLAQQAVARSLQQIVTDIGCARSRSRSGASVSRASGASVGQYLAGSSSRPRNEEEERRR</sequence>
<keyword evidence="3" id="KW-0732">Signal</keyword>
<feature type="region of interest" description="Disordered" evidence="2">
    <location>
        <begin position="501"/>
        <end position="535"/>
    </location>
</feature>
<protein>
    <recommendedName>
        <fullName evidence="4">Aminotransferase-like plant mobile domain-containing protein</fullName>
    </recommendedName>
</protein>